<accession>A0ACB8RI11</accession>
<dbReference type="EMBL" id="MU276012">
    <property type="protein sequence ID" value="KAI0043570.1"/>
    <property type="molecule type" value="Genomic_DNA"/>
</dbReference>
<organism evidence="1 2">
    <name type="scientific">Auriscalpium vulgare</name>
    <dbReference type="NCBI Taxonomy" id="40419"/>
    <lineage>
        <taxon>Eukaryota</taxon>
        <taxon>Fungi</taxon>
        <taxon>Dikarya</taxon>
        <taxon>Basidiomycota</taxon>
        <taxon>Agaricomycotina</taxon>
        <taxon>Agaricomycetes</taxon>
        <taxon>Russulales</taxon>
        <taxon>Auriscalpiaceae</taxon>
        <taxon>Auriscalpium</taxon>
    </lineage>
</organism>
<reference evidence="1" key="1">
    <citation type="submission" date="2021-02" db="EMBL/GenBank/DDBJ databases">
        <authorList>
            <consortium name="DOE Joint Genome Institute"/>
            <person name="Ahrendt S."/>
            <person name="Looney B.P."/>
            <person name="Miyauchi S."/>
            <person name="Morin E."/>
            <person name="Drula E."/>
            <person name="Courty P.E."/>
            <person name="Chicoki N."/>
            <person name="Fauchery L."/>
            <person name="Kohler A."/>
            <person name="Kuo A."/>
            <person name="Labutti K."/>
            <person name="Pangilinan J."/>
            <person name="Lipzen A."/>
            <person name="Riley R."/>
            <person name="Andreopoulos W."/>
            <person name="He G."/>
            <person name="Johnson J."/>
            <person name="Barry K.W."/>
            <person name="Grigoriev I.V."/>
            <person name="Nagy L."/>
            <person name="Hibbett D."/>
            <person name="Henrissat B."/>
            <person name="Matheny P.B."/>
            <person name="Labbe J."/>
            <person name="Martin F."/>
        </authorList>
    </citation>
    <scope>NUCLEOTIDE SEQUENCE</scope>
    <source>
        <strain evidence="1">FP105234-sp</strain>
    </source>
</reference>
<dbReference type="Proteomes" id="UP000814033">
    <property type="component" value="Unassembled WGS sequence"/>
</dbReference>
<reference evidence="1" key="2">
    <citation type="journal article" date="2022" name="New Phytol.">
        <title>Evolutionary transition to the ectomycorrhizal habit in the genomes of a hyperdiverse lineage of mushroom-forming fungi.</title>
        <authorList>
            <person name="Looney B."/>
            <person name="Miyauchi S."/>
            <person name="Morin E."/>
            <person name="Drula E."/>
            <person name="Courty P.E."/>
            <person name="Kohler A."/>
            <person name="Kuo A."/>
            <person name="LaButti K."/>
            <person name="Pangilinan J."/>
            <person name="Lipzen A."/>
            <person name="Riley R."/>
            <person name="Andreopoulos W."/>
            <person name="He G."/>
            <person name="Johnson J."/>
            <person name="Nolan M."/>
            <person name="Tritt A."/>
            <person name="Barry K.W."/>
            <person name="Grigoriev I.V."/>
            <person name="Nagy L.G."/>
            <person name="Hibbett D."/>
            <person name="Henrissat B."/>
            <person name="Matheny P.B."/>
            <person name="Labbe J."/>
            <person name="Martin F.M."/>
        </authorList>
    </citation>
    <scope>NUCLEOTIDE SEQUENCE</scope>
    <source>
        <strain evidence="1">FP105234-sp</strain>
    </source>
</reference>
<protein>
    <submittedName>
        <fullName evidence="1">Uncharacterized protein</fullName>
    </submittedName>
</protein>
<evidence type="ECO:0000313" key="1">
    <source>
        <dbReference type="EMBL" id="KAI0043570.1"/>
    </source>
</evidence>
<sequence>MYTSDEDSESDGGSESGQRQTGISQAEDESLMADGLLLAPAPGPEIKRTRKPVYELSNEWFKDGGPLDSQTTDTQWFDAHIQSEEELSESSQPGSHVDPCVLETTLKAVSTHVKKAELDAKSKQQYLLNHPSLLHDQRSAYRWLRPWLGKTPHHITDSEILSLAPWAVRPDRDSYPEWNELDDILATRLSKDQSRHTCSRLPTLQSLQPAVEFKLSHDSADDKFADEHTTQYLNYLQKRASIFYEKPPVLFDEFQTLHRRLLVSLSHVLAAYRASDLGLVKELLGVAQAAQDGMQELLQYEQDVRGCVSRAS</sequence>
<comment type="caution">
    <text evidence="1">The sequence shown here is derived from an EMBL/GenBank/DDBJ whole genome shotgun (WGS) entry which is preliminary data.</text>
</comment>
<keyword evidence="2" id="KW-1185">Reference proteome</keyword>
<name>A0ACB8RI11_9AGAM</name>
<gene>
    <name evidence="1" type="ORF">FA95DRAFT_1609260</name>
</gene>
<proteinExistence type="predicted"/>
<evidence type="ECO:0000313" key="2">
    <source>
        <dbReference type="Proteomes" id="UP000814033"/>
    </source>
</evidence>